<dbReference type="SUPFAM" id="SSF53756">
    <property type="entry name" value="UDP-Glycosyltransferase/glycogen phosphorylase"/>
    <property type="match status" value="1"/>
</dbReference>
<evidence type="ECO:0000259" key="4">
    <source>
        <dbReference type="Pfam" id="PF13439"/>
    </source>
</evidence>
<sequence length="372" mass="40025">MDRIVFAINSLAGGGAERVFACIAGHSRERLSDRELIVALLDDEPAAYALPEWIRVVQFDARHRLLPSVTALRRLILAERPTALLSFLTRANLAAAWAVRGTDTRWVASERVDTYAHLGRGKHGAISRGLVRIAYPRADSVVAVSGGVADGLVARFGVERDRVSVIPNPVDVEHIRRQAADESPIALPSRFIAAMGRLVPNKNFELLLRAYADSAVAQDLVLMGEGPEGERLQSLAAALGCADRVHFVGFAANPFAILARAEFFVLPSNAEGFPNSLVEAMACGIPVVSTNCASGPSEILASAPREQITGTRETPAGIIVPPDDVAAMRDALRRMDNTALRYSMAGAATNLVQEYTVSRAVHSFWDIIDAKA</sequence>
<feature type="domain" description="Glycosyl transferase family 1" evidence="3">
    <location>
        <begin position="182"/>
        <end position="334"/>
    </location>
</feature>
<dbReference type="RefSeq" id="WP_313917106.1">
    <property type="nucleotide sequence ID" value="NZ_CP135076.1"/>
</dbReference>
<dbReference type="InterPro" id="IPR001296">
    <property type="entry name" value="Glyco_trans_1"/>
</dbReference>
<dbReference type="GO" id="GO:0016757">
    <property type="term" value="F:glycosyltransferase activity"/>
    <property type="evidence" value="ECO:0007669"/>
    <property type="project" value="UniProtKB-KW"/>
</dbReference>
<dbReference type="InterPro" id="IPR028098">
    <property type="entry name" value="Glyco_trans_4-like_N"/>
</dbReference>
<dbReference type="EC" id="2.4.-.-" evidence="5"/>
<proteinExistence type="predicted"/>
<dbReference type="Pfam" id="PF00534">
    <property type="entry name" value="Glycos_transf_1"/>
    <property type="match status" value="1"/>
</dbReference>
<dbReference type="Proteomes" id="UP001302249">
    <property type="component" value="Chromosome"/>
</dbReference>
<organism evidence="5 6">
    <name type="scientific">Stakelama saccharophila</name>
    <dbReference type="NCBI Taxonomy" id="3075605"/>
    <lineage>
        <taxon>Bacteria</taxon>
        <taxon>Pseudomonadati</taxon>
        <taxon>Pseudomonadota</taxon>
        <taxon>Alphaproteobacteria</taxon>
        <taxon>Sphingomonadales</taxon>
        <taxon>Sphingomonadaceae</taxon>
        <taxon>Stakelama</taxon>
    </lineage>
</organism>
<reference evidence="5 6" key="1">
    <citation type="submission" date="2023-09" db="EMBL/GenBank/DDBJ databases">
        <authorList>
            <person name="Rey-Velasco X."/>
        </authorList>
    </citation>
    <scope>NUCLEOTIDE SEQUENCE [LARGE SCALE GENOMIC DNA]</scope>
    <source>
        <strain evidence="5 6">W311</strain>
    </source>
</reference>
<accession>A0ABZ0BB68</accession>
<evidence type="ECO:0000256" key="2">
    <source>
        <dbReference type="ARBA" id="ARBA00022679"/>
    </source>
</evidence>
<dbReference type="CDD" id="cd03811">
    <property type="entry name" value="GT4_GT28_WabH-like"/>
    <property type="match status" value="1"/>
</dbReference>
<dbReference type="PANTHER" id="PTHR12526:SF510">
    <property type="entry name" value="D-INOSITOL 3-PHOSPHATE GLYCOSYLTRANSFERASE"/>
    <property type="match status" value="1"/>
</dbReference>
<keyword evidence="1 5" id="KW-0328">Glycosyltransferase</keyword>
<evidence type="ECO:0000259" key="3">
    <source>
        <dbReference type="Pfam" id="PF00534"/>
    </source>
</evidence>
<dbReference type="EMBL" id="CP135076">
    <property type="protein sequence ID" value="WNO54522.1"/>
    <property type="molecule type" value="Genomic_DNA"/>
</dbReference>
<dbReference type="Pfam" id="PF13439">
    <property type="entry name" value="Glyco_transf_4"/>
    <property type="match status" value="1"/>
</dbReference>
<evidence type="ECO:0000313" key="6">
    <source>
        <dbReference type="Proteomes" id="UP001302249"/>
    </source>
</evidence>
<keyword evidence="6" id="KW-1185">Reference proteome</keyword>
<dbReference type="Gene3D" id="3.40.50.2000">
    <property type="entry name" value="Glycogen Phosphorylase B"/>
    <property type="match status" value="2"/>
</dbReference>
<gene>
    <name evidence="5" type="ORF">RPR59_04505</name>
</gene>
<name>A0ABZ0BB68_9SPHN</name>
<keyword evidence="2 5" id="KW-0808">Transferase</keyword>
<evidence type="ECO:0000256" key="1">
    <source>
        <dbReference type="ARBA" id="ARBA00022676"/>
    </source>
</evidence>
<feature type="domain" description="Glycosyltransferase subfamily 4-like N-terminal" evidence="4">
    <location>
        <begin position="14"/>
        <end position="173"/>
    </location>
</feature>
<evidence type="ECO:0000313" key="5">
    <source>
        <dbReference type="EMBL" id="WNO54522.1"/>
    </source>
</evidence>
<dbReference type="PANTHER" id="PTHR12526">
    <property type="entry name" value="GLYCOSYLTRANSFERASE"/>
    <property type="match status" value="1"/>
</dbReference>
<protein>
    <submittedName>
        <fullName evidence="5">Glycosyltransferase</fullName>
        <ecNumber evidence="5">2.4.-.-</ecNumber>
    </submittedName>
</protein>